<dbReference type="Pfam" id="PF00395">
    <property type="entry name" value="SLH"/>
    <property type="match status" value="2"/>
</dbReference>
<dbReference type="OrthoDB" id="2985276at2"/>
<feature type="domain" description="SLH" evidence="3">
    <location>
        <begin position="422"/>
        <end position="485"/>
    </location>
</feature>
<evidence type="ECO:0000256" key="1">
    <source>
        <dbReference type="ARBA" id="ARBA00022737"/>
    </source>
</evidence>
<dbReference type="EMBL" id="CP009170">
    <property type="protein sequence ID" value="AIS51372.1"/>
    <property type="molecule type" value="Genomic_DNA"/>
</dbReference>
<protein>
    <submittedName>
        <fullName evidence="4">S-layer domain-containing protein</fullName>
    </submittedName>
</protein>
<dbReference type="RefSeq" id="WP_049684366.1">
    <property type="nucleotide sequence ID" value="NZ_CP009170.1"/>
</dbReference>
<evidence type="ECO:0000256" key="2">
    <source>
        <dbReference type="SAM" id="SignalP"/>
    </source>
</evidence>
<dbReference type="PROSITE" id="PS51272">
    <property type="entry name" value="SLH"/>
    <property type="match status" value="3"/>
</dbReference>
<keyword evidence="5" id="KW-1185">Reference proteome</keyword>
<dbReference type="Proteomes" id="UP000029669">
    <property type="component" value="Chromosome"/>
</dbReference>
<dbReference type="InterPro" id="IPR051465">
    <property type="entry name" value="Cell_Envelope_Struct_Comp"/>
</dbReference>
<dbReference type="AlphaFoldDB" id="A0A097ANJ4"/>
<feature type="domain" description="SLH" evidence="3">
    <location>
        <begin position="357"/>
        <end position="420"/>
    </location>
</feature>
<feature type="signal peptide" evidence="2">
    <location>
        <begin position="1"/>
        <end position="23"/>
    </location>
</feature>
<accession>A0A097ANJ4</accession>
<organism evidence="4 5">
    <name type="scientific">Thermoanaerobacter kivui</name>
    <name type="common">Acetogenium kivui</name>
    <dbReference type="NCBI Taxonomy" id="2325"/>
    <lineage>
        <taxon>Bacteria</taxon>
        <taxon>Bacillati</taxon>
        <taxon>Bacillota</taxon>
        <taxon>Clostridia</taxon>
        <taxon>Thermoanaerobacterales</taxon>
        <taxon>Thermoanaerobacteraceae</taxon>
        <taxon>Thermoanaerobacter</taxon>
    </lineage>
</organism>
<proteinExistence type="predicted"/>
<dbReference type="HOGENOM" id="CLU_539606_0_0_9"/>
<dbReference type="PANTHER" id="PTHR43308">
    <property type="entry name" value="OUTER MEMBRANE PROTEIN ALPHA-RELATED"/>
    <property type="match status" value="1"/>
</dbReference>
<sequence length="495" mass="55113">MKKIIGLVIIFTLLIPFPVQVFANDAGFEGGIANEQEYKEVVFITGQPIIFSGVLKVNQSVRGDTTTTTYRYDLASDSGDKLTRSLTFVTQETKKPEYNQVISQTTLKTYTENIKIGGNTYTLDRNNGYIYSGSEVKSINPGVTYYAGNYSGVKLYRINGNKGTVKVTIDDKTVGFTHKYGSADTHQIDYLIESTMGSNGEVKKWVGEAHANVSFTDKSSIEYVENDPQYISFRGGYLLRRNSGDMMNYTYNLPKLDDNGNEIGRNIGNGSLKLDGVSFEDRLVVPQVKDINGTWGKEDIKKLMSMEVFPNDSEYFGPKLPILRSDFTVAVAKAIGLKPYEPPKSTLYSARNKSAIEISPFIDISTTDPNYGYIKAASDAGLISGTAPNQFSPSRSLTRAQAAVIFIRALGLENLAPLGNFNIGFLDDYAIPLWAKRSVYVAREIGLLSGDEYGRFNPDDYVTREEAASMISRMINFMMNDLTFDYVMRILNYHN</sequence>
<evidence type="ECO:0000259" key="3">
    <source>
        <dbReference type="PROSITE" id="PS51272"/>
    </source>
</evidence>
<dbReference type="InterPro" id="IPR001119">
    <property type="entry name" value="SLH_dom"/>
</dbReference>
<reference evidence="5" key="1">
    <citation type="journal article" date="2015" name="Genome Announc.">
        <title>Whole-Genome Sequences of 80 Environmental and Clinical Isolates of Burkholderia pseudomallei.</title>
        <authorList>
            <person name="Johnson S.L."/>
            <person name="Baker A.L."/>
            <person name="Chain P.S."/>
            <person name="Currie B.J."/>
            <person name="Daligault H.E."/>
            <person name="Davenport K.W."/>
            <person name="Davis C.B."/>
            <person name="Inglis T.J."/>
            <person name="Kaestli M."/>
            <person name="Koren S."/>
            <person name="Mayo M."/>
            <person name="Merritt A.J."/>
            <person name="Price E.P."/>
            <person name="Sarovich D.S."/>
            <person name="Warner J."/>
            <person name="Rosovitz M.J."/>
        </authorList>
    </citation>
    <scope>NUCLEOTIDE SEQUENCE [LARGE SCALE GENOMIC DNA]</scope>
    <source>
        <strain evidence="5">DSM 2030</strain>
    </source>
</reference>
<dbReference type="STRING" id="2325.TKV_c01670"/>
<gene>
    <name evidence="4" type="ORF">TKV_c01670</name>
</gene>
<keyword evidence="2" id="KW-0732">Signal</keyword>
<feature type="chain" id="PRO_5001933144" evidence="2">
    <location>
        <begin position="24"/>
        <end position="495"/>
    </location>
</feature>
<dbReference type="KEGG" id="tki:TKV_c01670"/>
<evidence type="ECO:0000313" key="5">
    <source>
        <dbReference type="Proteomes" id="UP000029669"/>
    </source>
</evidence>
<evidence type="ECO:0000313" key="4">
    <source>
        <dbReference type="EMBL" id="AIS51372.1"/>
    </source>
</evidence>
<feature type="domain" description="SLH" evidence="3">
    <location>
        <begin position="283"/>
        <end position="345"/>
    </location>
</feature>
<name>A0A097ANJ4_THEKI</name>
<dbReference type="eggNOG" id="COG1520">
    <property type="taxonomic scope" value="Bacteria"/>
</dbReference>
<keyword evidence="1" id="KW-0677">Repeat</keyword>